<sequence>MFNGMYWYDEKDRGNLKYPFFGVSDFYKCPSEDKFVTTSEADRQCDKSSNLYFATEGFHPVTTVKYLDKPCLLNDSSMDGLSMAHYYQWDEITRPEQGDKTGPDKCSGKFNSGPLYDCCMGVKGCNGGELEDQIHLKRLKEPEPSGLELKLVYENPFHSGSSSENKRSGSSNGSVKKNLMDNVDSDLQEDSDMHLQASDKIVQPDGINNHEIGDGREMVGEPCESETAIDGEECATPNDHLMYEVHEDEYEVFDLRIIHRKNRLVTVRFDQDLMYNGTREGLCQPRIWYEPVWVN</sequence>
<comment type="caution">
    <text evidence="2">The sequence shown here is derived from an EMBL/GenBank/DDBJ whole genome shotgun (WGS) entry which is preliminary data.</text>
</comment>
<accession>A0A822Y1U9</accession>
<organism evidence="2 3">
    <name type="scientific">Nelumbo nucifera</name>
    <name type="common">Sacred lotus</name>
    <dbReference type="NCBI Taxonomy" id="4432"/>
    <lineage>
        <taxon>Eukaryota</taxon>
        <taxon>Viridiplantae</taxon>
        <taxon>Streptophyta</taxon>
        <taxon>Embryophyta</taxon>
        <taxon>Tracheophyta</taxon>
        <taxon>Spermatophyta</taxon>
        <taxon>Magnoliopsida</taxon>
        <taxon>Proteales</taxon>
        <taxon>Nelumbonaceae</taxon>
        <taxon>Nelumbo</taxon>
    </lineage>
</organism>
<dbReference type="Proteomes" id="UP000607653">
    <property type="component" value="Unassembled WGS sequence"/>
</dbReference>
<name>A0A822Y1U9_NELNU</name>
<proteinExistence type="predicted"/>
<gene>
    <name evidence="2" type="ORF">HUJ06_027690</name>
</gene>
<reference evidence="2 3" key="1">
    <citation type="journal article" date="2020" name="Mol. Biol. Evol.">
        <title>Distinct Expression and Methylation Patterns for Genes with Different Fates following a Single Whole-Genome Duplication in Flowering Plants.</title>
        <authorList>
            <person name="Shi T."/>
            <person name="Rahmani R.S."/>
            <person name="Gugger P.F."/>
            <person name="Wang M."/>
            <person name="Li H."/>
            <person name="Zhang Y."/>
            <person name="Li Z."/>
            <person name="Wang Q."/>
            <person name="Van de Peer Y."/>
            <person name="Marchal K."/>
            <person name="Chen J."/>
        </authorList>
    </citation>
    <scope>NUCLEOTIDE SEQUENCE [LARGE SCALE GENOMIC DNA]</scope>
    <source>
        <tissue evidence="2">Leaf</tissue>
    </source>
</reference>
<dbReference type="EMBL" id="DUZY01000002">
    <property type="protein sequence ID" value="DAD26222.1"/>
    <property type="molecule type" value="Genomic_DNA"/>
</dbReference>
<evidence type="ECO:0000256" key="1">
    <source>
        <dbReference type="SAM" id="MobiDB-lite"/>
    </source>
</evidence>
<evidence type="ECO:0000313" key="2">
    <source>
        <dbReference type="EMBL" id="DAD26222.1"/>
    </source>
</evidence>
<feature type="region of interest" description="Disordered" evidence="1">
    <location>
        <begin position="157"/>
        <end position="178"/>
    </location>
</feature>
<protein>
    <submittedName>
        <fullName evidence="2">Uncharacterized protein</fullName>
    </submittedName>
</protein>
<feature type="compositionally biased region" description="Low complexity" evidence="1">
    <location>
        <begin position="159"/>
        <end position="174"/>
    </location>
</feature>
<dbReference type="AlphaFoldDB" id="A0A822Y1U9"/>
<keyword evidence="3" id="KW-1185">Reference proteome</keyword>
<evidence type="ECO:0000313" key="3">
    <source>
        <dbReference type="Proteomes" id="UP000607653"/>
    </source>
</evidence>